<evidence type="ECO:0000259" key="2">
    <source>
        <dbReference type="Pfam" id="PF00437"/>
    </source>
</evidence>
<dbReference type="PANTHER" id="PTHR30486:SF6">
    <property type="entry name" value="TYPE IV PILUS RETRACTATION ATPASE PILT"/>
    <property type="match status" value="1"/>
</dbReference>
<gene>
    <name evidence="3" type="ORF">R50_1966</name>
</gene>
<dbReference type="InterPro" id="IPR001482">
    <property type="entry name" value="T2SS/T4SS_dom"/>
</dbReference>
<dbReference type="KEGG" id="hfv:R50_1966"/>
<evidence type="ECO:0000313" key="4">
    <source>
        <dbReference type="Proteomes" id="UP000503399"/>
    </source>
</evidence>
<dbReference type="AlphaFoldDB" id="A0A6F8ZJ37"/>
<evidence type="ECO:0000256" key="1">
    <source>
        <dbReference type="ARBA" id="ARBA00006611"/>
    </source>
</evidence>
<dbReference type="InterPro" id="IPR027417">
    <property type="entry name" value="P-loop_NTPase"/>
</dbReference>
<dbReference type="Gene3D" id="3.40.50.300">
    <property type="entry name" value="P-loop containing nucleotide triphosphate hydrolases"/>
    <property type="match status" value="1"/>
</dbReference>
<dbReference type="Proteomes" id="UP000503399">
    <property type="component" value="Chromosome"/>
</dbReference>
<protein>
    <submittedName>
        <fullName evidence="3">Type II/IV secretion system ATP hydrolase TadA/VirB11/CpaF, TadA subfamily</fullName>
    </submittedName>
</protein>
<dbReference type="SUPFAM" id="SSF52540">
    <property type="entry name" value="P-loop containing nucleoside triphosphate hydrolases"/>
    <property type="match status" value="1"/>
</dbReference>
<keyword evidence="4" id="KW-1185">Reference proteome</keyword>
<sequence>MRTWSGGAGPLAPAPSQAVPEVSDAYLAARRAATDWLTRHYSGLLADPAGQERAVAEAIAQALAETGAPADLARRLRTDLWAAVLGAGPLQAYLEDPLVTEIAVTGTMVWVERAGRWHREPDLPSPEAAFRVAEDLAAKVGRRFQQAHPRVDLTWPDGSRVNLVHPALCPKGAVITIRKRNQGLALELADLVRLGVLTAEMAGLLVAAVRGRLNVLLSGSTGAGKTTNLRALANAALTDPAERVITLEDTEELRLVHPHTVPLVSTQGQGNELTITLHDLFVNALRMRPDRLLVGEVRSVEALDMLEAGMSEHGGMLTTMHLEAPERFGPRLFWLAQRAGWDVSLESITREAYQVFGLVAHVDKFADGTRRVTRISEPDGTGMRDLWRWDPEAGRHVAVGELSPARVRKILDNGGGWPPAPWEVAP</sequence>
<comment type="similarity">
    <text evidence="1">Belongs to the GSP E family.</text>
</comment>
<dbReference type="Gene3D" id="3.30.450.380">
    <property type="match status" value="1"/>
</dbReference>
<reference evidence="3 4" key="1">
    <citation type="submission" date="2020-02" db="EMBL/GenBank/DDBJ databases">
        <authorList>
            <person name="Hogendoorn C."/>
        </authorList>
    </citation>
    <scope>NUCLEOTIDE SEQUENCE [LARGE SCALE GENOMIC DNA]</scope>
    <source>
        <strain evidence="3">R501</strain>
    </source>
</reference>
<dbReference type="EMBL" id="LR778114">
    <property type="protein sequence ID" value="CAB1129463.1"/>
    <property type="molecule type" value="Genomic_DNA"/>
</dbReference>
<keyword evidence="3" id="KW-0378">Hydrolase</keyword>
<proteinExistence type="inferred from homology"/>
<dbReference type="Pfam" id="PF00437">
    <property type="entry name" value="T2SSE"/>
    <property type="match status" value="1"/>
</dbReference>
<evidence type="ECO:0000313" key="3">
    <source>
        <dbReference type="EMBL" id="CAB1129463.1"/>
    </source>
</evidence>
<dbReference type="GO" id="GO:0016887">
    <property type="term" value="F:ATP hydrolysis activity"/>
    <property type="evidence" value="ECO:0007669"/>
    <property type="project" value="InterPro"/>
</dbReference>
<organism evidence="3 4">
    <name type="scientific">Candidatus Hydrogenisulfobacillus filiaventi</name>
    <dbReference type="NCBI Taxonomy" id="2707344"/>
    <lineage>
        <taxon>Bacteria</taxon>
        <taxon>Bacillati</taxon>
        <taxon>Bacillota</taxon>
        <taxon>Clostridia</taxon>
        <taxon>Eubacteriales</taxon>
        <taxon>Clostridiales Family XVII. Incertae Sedis</taxon>
        <taxon>Candidatus Hydrogenisulfobacillus</taxon>
    </lineage>
</organism>
<accession>A0A6F8ZJ37</accession>
<dbReference type="CDD" id="cd01130">
    <property type="entry name" value="VirB11-like_ATPase"/>
    <property type="match status" value="1"/>
</dbReference>
<dbReference type="PANTHER" id="PTHR30486">
    <property type="entry name" value="TWITCHING MOTILITY PROTEIN PILT"/>
    <property type="match status" value="1"/>
</dbReference>
<dbReference type="InterPro" id="IPR050921">
    <property type="entry name" value="T4SS_GSP_E_ATPase"/>
</dbReference>
<name>A0A6F8ZJ37_9FIRM</name>
<feature type="domain" description="Bacterial type II secretion system protein E" evidence="2">
    <location>
        <begin position="89"/>
        <end position="324"/>
    </location>
</feature>